<evidence type="ECO:0000313" key="3">
    <source>
        <dbReference type="EMBL" id="KWT81171.1"/>
    </source>
</evidence>
<gene>
    <name evidence="3" type="ORF">ASN18_2595</name>
</gene>
<feature type="domain" description="FHA" evidence="2">
    <location>
        <begin position="23"/>
        <end position="72"/>
    </location>
</feature>
<name>A0ABR5SGE2_9BACT</name>
<evidence type="ECO:0000256" key="1">
    <source>
        <dbReference type="PROSITE-ProRule" id="PRU00182"/>
    </source>
</evidence>
<dbReference type="Pfam" id="PF00498">
    <property type="entry name" value="FHA"/>
    <property type="match status" value="1"/>
</dbReference>
<dbReference type="PANTHER" id="PTHR23308">
    <property type="entry name" value="NUCLEAR INHIBITOR OF PROTEIN PHOSPHATASE-1"/>
    <property type="match status" value="1"/>
</dbReference>
<proteinExistence type="predicted"/>
<dbReference type="Gene3D" id="2.60.200.20">
    <property type="match status" value="2"/>
</dbReference>
<sequence>MAKILLKFKEAALKEIPLDKEVITIGRKATNDIHVDNLAVSGAHARIFKKGDQFYIEDLSSLNGTFVNGKKISVCTLTDTDVIIIGKHTLNFVSEAQPKKQAEQTKDKDLMDETIMIDAKLKDEILAKAPKSEAGKVEQKDILGGFVVIEGSTEKKEYEVTDRISTIGKDQNSLIKLKGFFAPKVAALINRKKDGYTISSSTGGKGIRVNGRDIEGQHKLHEGDVVEVSGLKLQFYIKEN</sequence>
<keyword evidence="1" id="KW-0694">RNA-binding</keyword>
<dbReference type="RefSeq" id="WP_085053219.1">
    <property type="nucleotide sequence ID" value="NZ_LNQR01000100.1"/>
</dbReference>
<comment type="caution">
    <text evidence="3">The sequence shown here is derived from an EMBL/GenBank/DDBJ whole genome shotgun (WGS) entry which is preliminary data.</text>
</comment>
<dbReference type="InterPro" id="IPR000253">
    <property type="entry name" value="FHA_dom"/>
</dbReference>
<organism evidence="3 4">
    <name type="scientific">Candidatus Magnetominusculus xianensis</name>
    <dbReference type="NCBI Taxonomy" id="1748249"/>
    <lineage>
        <taxon>Bacteria</taxon>
        <taxon>Pseudomonadati</taxon>
        <taxon>Nitrospirota</taxon>
        <taxon>Nitrospiria</taxon>
        <taxon>Nitrospirales</taxon>
        <taxon>Nitrospiraceae</taxon>
        <taxon>Candidatus Magnetominusculus</taxon>
    </lineage>
</organism>
<dbReference type="SMART" id="SM00240">
    <property type="entry name" value="FHA"/>
    <property type="match status" value="1"/>
</dbReference>
<evidence type="ECO:0000313" key="4">
    <source>
        <dbReference type="Proteomes" id="UP000060487"/>
    </source>
</evidence>
<reference evidence="3 4" key="1">
    <citation type="submission" date="2015-11" db="EMBL/GenBank/DDBJ databases">
        <authorList>
            <person name="Lin W."/>
        </authorList>
    </citation>
    <scope>NUCLEOTIDE SEQUENCE [LARGE SCALE GENOMIC DNA]</scope>
    <source>
        <strain evidence="3 4">HCH-1</strain>
    </source>
</reference>
<accession>A0ABR5SGE2</accession>
<dbReference type="PROSITE" id="PS50006">
    <property type="entry name" value="FHA_DOMAIN"/>
    <property type="match status" value="1"/>
</dbReference>
<dbReference type="CDD" id="cd00060">
    <property type="entry name" value="FHA"/>
    <property type="match status" value="2"/>
</dbReference>
<dbReference type="SUPFAM" id="SSF49879">
    <property type="entry name" value="SMAD/FHA domain"/>
    <property type="match status" value="2"/>
</dbReference>
<keyword evidence="4" id="KW-1185">Reference proteome</keyword>
<protein>
    <submittedName>
        <fullName evidence="3">FHA domain-containing protein</fullName>
    </submittedName>
</protein>
<dbReference type="Proteomes" id="UP000060487">
    <property type="component" value="Unassembled WGS sequence"/>
</dbReference>
<dbReference type="PROSITE" id="PS50889">
    <property type="entry name" value="S4"/>
    <property type="match status" value="1"/>
</dbReference>
<dbReference type="InterPro" id="IPR008984">
    <property type="entry name" value="SMAD_FHA_dom_sf"/>
</dbReference>
<dbReference type="EMBL" id="LNQR01000100">
    <property type="protein sequence ID" value="KWT81171.1"/>
    <property type="molecule type" value="Genomic_DNA"/>
</dbReference>
<dbReference type="InterPro" id="IPR050923">
    <property type="entry name" value="Cell_Proc_Reg/RNA_Proc"/>
</dbReference>
<evidence type="ECO:0000259" key="2">
    <source>
        <dbReference type="PROSITE" id="PS50006"/>
    </source>
</evidence>